<feature type="compositionally biased region" description="Basic and acidic residues" evidence="1">
    <location>
        <begin position="808"/>
        <end position="822"/>
    </location>
</feature>
<feature type="compositionally biased region" description="Low complexity" evidence="1">
    <location>
        <begin position="473"/>
        <end position="485"/>
    </location>
</feature>
<feature type="compositionally biased region" description="Basic residues" evidence="1">
    <location>
        <begin position="449"/>
        <end position="462"/>
    </location>
</feature>
<feature type="compositionally biased region" description="Basic and acidic residues" evidence="1">
    <location>
        <begin position="644"/>
        <end position="664"/>
    </location>
</feature>
<feature type="compositionally biased region" description="Basic residues" evidence="1">
    <location>
        <begin position="823"/>
        <end position="838"/>
    </location>
</feature>
<feature type="compositionally biased region" description="Low complexity" evidence="1">
    <location>
        <begin position="370"/>
        <end position="382"/>
    </location>
</feature>
<feature type="region of interest" description="Disordered" evidence="1">
    <location>
        <begin position="1"/>
        <end position="382"/>
    </location>
</feature>
<feature type="compositionally biased region" description="Basic and acidic residues" evidence="1">
    <location>
        <begin position="945"/>
        <end position="956"/>
    </location>
</feature>
<feature type="compositionally biased region" description="Basic residues" evidence="1">
    <location>
        <begin position="45"/>
        <end position="62"/>
    </location>
</feature>
<dbReference type="EC" id="1.4.1.13" evidence="2"/>
<feature type="compositionally biased region" description="Basic residues" evidence="1">
    <location>
        <begin position="957"/>
        <end position="968"/>
    </location>
</feature>
<dbReference type="EMBL" id="CADCVS010000062">
    <property type="protein sequence ID" value="CAA9474052.1"/>
    <property type="molecule type" value="Genomic_DNA"/>
</dbReference>
<feature type="compositionally biased region" description="Basic and acidic residues" evidence="1">
    <location>
        <begin position="590"/>
        <end position="601"/>
    </location>
</feature>
<feature type="region of interest" description="Disordered" evidence="1">
    <location>
        <begin position="807"/>
        <end position="985"/>
    </location>
</feature>
<feature type="compositionally biased region" description="Basic and acidic residues" evidence="1">
    <location>
        <begin position="974"/>
        <end position="985"/>
    </location>
</feature>
<feature type="compositionally biased region" description="Basic and acidic residues" evidence="1">
    <location>
        <begin position="888"/>
        <end position="899"/>
    </location>
</feature>
<feature type="compositionally biased region" description="Basic residues" evidence="1">
    <location>
        <begin position="665"/>
        <end position="676"/>
    </location>
</feature>
<feature type="compositionally biased region" description="Basic and acidic residues" evidence="1">
    <location>
        <begin position="574"/>
        <end position="583"/>
    </location>
</feature>
<proteinExistence type="predicted"/>
<feature type="compositionally biased region" description="Basic and acidic residues" evidence="1">
    <location>
        <begin position="617"/>
        <end position="627"/>
    </location>
</feature>
<feature type="compositionally biased region" description="Low complexity" evidence="1">
    <location>
        <begin position="701"/>
        <end position="712"/>
    </location>
</feature>
<gene>
    <name evidence="2" type="ORF">AVDCRST_MAG30-322</name>
</gene>
<accession>A0A6J4RHS7</accession>
<feature type="compositionally biased region" description="Low complexity" evidence="1">
    <location>
        <begin position="546"/>
        <end position="559"/>
    </location>
</feature>
<feature type="compositionally biased region" description="Basic and acidic residues" evidence="1">
    <location>
        <begin position="924"/>
        <end position="938"/>
    </location>
</feature>
<keyword evidence="2" id="KW-0560">Oxidoreductase</keyword>
<evidence type="ECO:0000313" key="2">
    <source>
        <dbReference type="EMBL" id="CAA9474052.1"/>
    </source>
</evidence>
<feature type="non-terminal residue" evidence="2">
    <location>
        <position position="985"/>
    </location>
</feature>
<name>A0A6J4RHS7_9ACTN</name>
<organism evidence="2">
    <name type="scientific">uncultured Solirubrobacteraceae bacterium</name>
    <dbReference type="NCBI Taxonomy" id="1162706"/>
    <lineage>
        <taxon>Bacteria</taxon>
        <taxon>Bacillati</taxon>
        <taxon>Actinomycetota</taxon>
        <taxon>Thermoleophilia</taxon>
        <taxon>Solirubrobacterales</taxon>
        <taxon>Solirubrobacteraceae</taxon>
        <taxon>environmental samples</taxon>
    </lineage>
</organism>
<feature type="compositionally biased region" description="Basic and acidic residues" evidence="1">
    <location>
        <begin position="439"/>
        <end position="448"/>
    </location>
</feature>
<feature type="compositionally biased region" description="Basic residues" evidence="1">
    <location>
        <begin position="335"/>
        <end position="347"/>
    </location>
</feature>
<dbReference type="GO" id="GO:0004355">
    <property type="term" value="F:glutamate synthase (NADPH) activity"/>
    <property type="evidence" value="ECO:0007669"/>
    <property type="project" value="UniProtKB-EC"/>
</dbReference>
<feature type="compositionally biased region" description="Basic and acidic residues" evidence="1">
    <location>
        <begin position="407"/>
        <end position="416"/>
    </location>
</feature>
<feature type="compositionally biased region" description="Basic residues" evidence="1">
    <location>
        <begin position="774"/>
        <end position="785"/>
    </location>
</feature>
<feature type="compositionally biased region" description="Basic residues" evidence="1">
    <location>
        <begin position="211"/>
        <end position="226"/>
    </location>
</feature>
<dbReference type="AlphaFoldDB" id="A0A6J4RHS7"/>
<feature type="compositionally biased region" description="Basic and acidic residues" evidence="1">
    <location>
        <begin position="498"/>
        <end position="508"/>
    </location>
</feature>
<feature type="compositionally biased region" description="Basic and acidic residues" evidence="1">
    <location>
        <begin position="162"/>
        <end position="184"/>
    </location>
</feature>
<feature type="compositionally biased region" description="Low complexity" evidence="1">
    <location>
        <begin position="16"/>
        <end position="30"/>
    </location>
</feature>
<sequence length="985" mass="109387">PGRGPPAPGRLRGRRLLPAPGPGQARALRAPADRDGRGRGPAGRRLARRPGRQGLRRHHRQLLRAVHQAARDRRLGRARRRPGRLRAQALRHPPGRGARRGPRARDPHALEPDDRLQGDAHRAPADGLLPRPQRRADEDGAGARALPLLDEHLPELGARAPVPDDRPQRGDQHAARQRQLDARPRVPARIRALRRGGPEEDPPGRAPGRLGLRHLRQRPRAPRARRPLAAARDDDDGPRGLRRPRRHPGPPARLLRLPRLPDGAVGRAGGDRVHRRPSDRGHAGPQRAAPGPLARDEGRLGRPGLGDRRHGRAGGEHRPQGPPAARQAVHDRPRGGPHRRRRGRQARHRDPGALRRLVPRGRRPHHRPARATAARPAHRAAALAPARVRLHAGGSADPARAHGRQGRGADRLDGQRRRARGALRAPAAAVLLLQAALRAGHEPADRPHPRGRRHERRHRRRLGAQPVRRVARARPPARNGAADPPLLGAREAAPGRLGDLRRAHDRPHLAGRGGRGRDGERRRAGRRRGLRGRSARRQHPHPLRPQPGRGPRGDPVAAGGRERPPPPRAPGHPPADRPRDRVGRAARGPPLRDADRLRRVGDQPVPHVRVPRRARREGHDPGGDRRRDGRRPRRQGDRQGPAQDHLEDGDLHDPVVLRRADLRGRRPRARARRPPLHGHGVADRRHRPRDARGRDARAPRARLPAGPRVAAAGRRRLRVAPRRGAPPVEPRDDLAAPARRAPRRAGDLRRVLAPGQRGRRPPRDAARPAQVPLRRGRRRAARRGRAGLGDRQALRDGRHVARLALARVARDAGRRHEPPRRALEHRRGRGGPRPLRRRAAFEDQAGRLGPLRGQHQLPRQLRRAADQDGPGRQARRGRPAARPQGRPLHREDPLHDARGRPHQPAAAPRHLLDRGPQAAHLRPALREPARADLGEARERGRRRDGRGGRREGELRPRAHLGARRRHGRLAALLDPRRGHPVGDRP</sequence>
<feature type="non-terminal residue" evidence="2">
    <location>
        <position position="1"/>
    </location>
</feature>
<evidence type="ECO:0000256" key="1">
    <source>
        <dbReference type="SAM" id="MobiDB-lite"/>
    </source>
</evidence>
<protein>
    <submittedName>
        <fullName evidence="2">Glutamate synthase [NADPH] large chain</fullName>
        <ecNumber evidence="2">1.4.1.13</ecNumber>
    </submittedName>
</protein>
<feature type="compositionally biased region" description="Basic residues" evidence="1">
    <location>
        <begin position="93"/>
        <end position="102"/>
    </location>
</feature>
<feature type="compositionally biased region" description="Basic and acidic residues" evidence="1">
    <location>
        <begin position="103"/>
        <end position="124"/>
    </location>
</feature>
<feature type="compositionally biased region" description="Low complexity" evidence="1">
    <location>
        <begin position="252"/>
        <end position="264"/>
    </location>
</feature>
<feature type="compositionally biased region" description="Basic and acidic residues" evidence="1">
    <location>
        <begin position="294"/>
        <end position="319"/>
    </location>
</feature>
<feature type="compositionally biased region" description="Basic residues" evidence="1">
    <location>
        <begin position="523"/>
        <end position="542"/>
    </location>
</feature>
<feature type="compositionally biased region" description="Basic and acidic residues" evidence="1">
    <location>
        <begin position="269"/>
        <end position="282"/>
    </location>
</feature>
<reference evidence="2" key="1">
    <citation type="submission" date="2020-02" db="EMBL/GenBank/DDBJ databases">
        <authorList>
            <person name="Meier V. D."/>
        </authorList>
    </citation>
    <scope>NUCLEOTIDE SEQUENCE</scope>
    <source>
        <strain evidence="2">AVDCRST_MAG30</strain>
    </source>
</reference>
<feature type="region of interest" description="Disordered" evidence="1">
    <location>
        <begin position="394"/>
        <end position="421"/>
    </location>
</feature>
<feature type="compositionally biased region" description="Basic residues" evidence="1">
    <location>
        <begin position="357"/>
        <end position="369"/>
    </location>
</feature>
<feature type="region of interest" description="Disordered" evidence="1">
    <location>
        <begin position="438"/>
        <end position="793"/>
    </location>
</feature>